<evidence type="ECO:0000259" key="1">
    <source>
        <dbReference type="PROSITE" id="PS51034"/>
    </source>
</evidence>
<evidence type="ECO:0000313" key="3">
    <source>
        <dbReference type="WBParaSite" id="ALUE_0002230501-mRNA-1"/>
    </source>
</evidence>
<dbReference type="PANTHER" id="PTHR47327:SF18">
    <property type="entry name" value="PAN DOMAIN PROTEIN"/>
    <property type="match status" value="1"/>
</dbReference>
<dbReference type="Proteomes" id="UP000036681">
    <property type="component" value="Unplaced"/>
</dbReference>
<dbReference type="GO" id="GO:0009653">
    <property type="term" value="P:anatomical structure morphogenesis"/>
    <property type="evidence" value="ECO:0007669"/>
    <property type="project" value="TreeGrafter"/>
</dbReference>
<dbReference type="InterPro" id="IPR001507">
    <property type="entry name" value="ZP_dom"/>
</dbReference>
<evidence type="ECO:0000313" key="2">
    <source>
        <dbReference type="Proteomes" id="UP000036681"/>
    </source>
</evidence>
<dbReference type="Pfam" id="PF00100">
    <property type="entry name" value="Zona_pellucida"/>
    <property type="match status" value="1"/>
</dbReference>
<dbReference type="AlphaFoldDB" id="A0A0M3IU77"/>
<dbReference type="InterPro" id="IPR055355">
    <property type="entry name" value="ZP-C"/>
</dbReference>
<keyword evidence="2" id="KW-1185">Reference proteome</keyword>
<accession>A0A0M3IU77</accession>
<reference evidence="3" key="1">
    <citation type="submission" date="2017-02" db="UniProtKB">
        <authorList>
            <consortium name="WormBaseParasite"/>
        </authorList>
    </citation>
    <scope>IDENTIFICATION</scope>
</reference>
<dbReference type="InterPro" id="IPR052774">
    <property type="entry name" value="Celegans_DevNeuronal_Protein"/>
</dbReference>
<feature type="domain" description="ZP" evidence="1">
    <location>
        <begin position="1"/>
        <end position="121"/>
    </location>
</feature>
<proteinExistence type="predicted"/>
<organism evidence="2 3">
    <name type="scientific">Ascaris lumbricoides</name>
    <name type="common">Giant roundworm</name>
    <dbReference type="NCBI Taxonomy" id="6252"/>
    <lineage>
        <taxon>Eukaryota</taxon>
        <taxon>Metazoa</taxon>
        <taxon>Ecdysozoa</taxon>
        <taxon>Nematoda</taxon>
        <taxon>Chromadorea</taxon>
        <taxon>Rhabditida</taxon>
        <taxon>Spirurina</taxon>
        <taxon>Ascaridomorpha</taxon>
        <taxon>Ascaridoidea</taxon>
        <taxon>Ascarididae</taxon>
        <taxon>Ascaris</taxon>
    </lineage>
</organism>
<dbReference type="WBParaSite" id="ALUE_0002230501-mRNA-1">
    <property type="protein sequence ID" value="ALUE_0002230501-mRNA-1"/>
    <property type="gene ID" value="ALUE_0002230501"/>
</dbReference>
<name>A0A0M3IU77_ASCLU</name>
<dbReference type="PROSITE" id="PS51034">
    <property type="entry name" value="ZP_2"/>
    <property type="match status" value="1"/>
</dbReference>
<sequence>MSVLREGQPVSSVVLGEELELRWTTVGAEHIDFIVAECFAERLDGSPPYPSPLKLVAQGCTSRRVAGRLMLHSITAIENGFSTKIKAFRFDGSRRVRIRCTIDICEHRCPQMHKQKSGRSTDVALNNGDRKRIQHEDQGIQVRRVKACTHQVHY</sequence>
<dbReference type="PANTHER" id="PTHR47327">
    <property type="entry name" value="FI18240P1-RELATED"/>
    <property type="match status" value="1"/>
</dbReference>
<protein>
    <submittedName>
        <fullName evidence="3">ZP domain-containing protein</fullName>
    </submittedName>
</protein>